<dbReference type="Pfam" id="PF00657">
    <property type="entry name" value="Lipase_GDSL"/>
    <property type="match status" value="1"/>
</dbReference>
<dbReference type="EMBL" id="JAMYWD010000004">
    <property type="protein sequence ID" value="KAJ4975062.1"/>
    <property type="molecule type" value="Genomic_DNA"/>
</dbReference>
<evidence type="ECO:0000256" key="2">
    <source>
        <dbReference type="ARBA" id="ARBA00023180"/>
    </source>
</evidence>
<reference evidence="4" key="1">
    <citation type="journal article" date="2023" name="Plant J.">
        <title>The genome of the king protea, Protea cynaroides.</title>
        <authorList>
            <person name="Chang J."/>
            <person name="Duong T.A."/>
            <person name="Schoeman C."/>
            <person name="Ma X."/>
            <person name="Roodt D."/>
            <person name="Barker N."/>
            <person name="Li Z."/>
            <person name="Van de Peer Y."/>
            <person name="Mizrachi E."/>
        </authorList>
    </citation>
    <scope>NUCLEOTIDE SEQUENCE</scope>
    <source>
        <tissue evidence="4">Young leaves</tissue>
    </source>
</reference>
<dbReference type="InterPro" id="IPR001087">
    <property type="entry name" value="GDSL"/>
</dbReference>
<keyword evidence="5" id="KW-1185">Reference proteome</keyword>
<evidence type="ECO:0000313" key="5">
    <source>
        <dbReference type="Proteomes" id="UP001141806"/>
    </source>
</evidence>
<gene>
    <name evidence="4" type="ORF">NE237_008236</name>
</gene>
<keyword evidence="3" id="KW-0732">Signal</keyword>
<comment type="caution">
    <text evidence="4">The sequence shown here is derived from an EMBL/GenBank/DDBJ whole genome shotgun (WGS) entry which is preliminary data.</text>
</comment>
<dbReference type="GO" id="GO:0016788">
    <property type="term" value="F:hydrolase activity, acting on ester bonds"/>
    <property type="evidence" value="ECO:0007669"/>
    <property type="project" value="InterPro"/>
</dbReference>
<sequence length="157" mass="16998">MACRLLRLVVSSALLAVITSFPCLVLALSPTQCEFPAIFNLVTLIPTPVAFGQAPPPNGETYFHAPAGRYSDGRLVIDFIAGSFGLPYLSPYLDSVGSNFTGGANFATAGSSIRQQNTSGANPFSLNVQYNQFNEFHPRSQVARRKGVVWQELMPKE</sequence>
<evidence type="ECO:0000256" key="1">
    <source>
        <dbReference type="ARBA" id="ARBA00008668"/>
    </source>
</evidence>
<dbReference type="AlphaFoldDB" id="A0A9Q0KQY2"/>
<feature type="signal peptide" evidence="3">
    <location>
        <begin position="1"/>
        <end position="27"/>
    </location>
</feature>
<protein>
    <submittedName>
        <fullName evidence="4">Uncharacterized protein</fullName>
    </submittedName>
</protein>
<proteinExistence type="inferred from homology"/>
<comment type="similarity">
    <text evidence="1">Belongs to the 'GDSL' lipolytic enzyme family.</text>
</comment>
<dbReference type="OrthoDB" id="1600564at2759"/>
<feature type="chain" id="PRO_5040410434" evidence="3">
    <location>
        <begin position="28"/>
        <end position="157"/>
    </location>
</feature>
<dbReference type="Proteomes" id="UP001141806">
    <property type="component" value="Unassembled WGS sequence"/>
</dbReference>
<dbReference type="PANTHER" id="PTHR22835:SF588">
    <property type="entry name" value="ALPHA-L-FUCOSIDASE 3"/>
    <property type="match status" value="1"/>
</dbReference>
<evidence type="ECO:0000313" key="4">
    <source>
        <dbReference type="EMBL" id="KAJ4975062.1"/>
    </source>
</evidence>
<name>A0A9Q0KQY2_9MAGN</name>
<dbReference type="InterPro" id="IPR036514">
    <property type="entry name" value="SGNH_hydro_sf"/>
</dbReference>
<accession>A0A9Q0KQY2</accession>
<dbReference type="PANTHER" id="PTHR22835">
    <property type="entry name" value="ZINC FINGER FYVE DOMAIN CONTAINING PROTEIN"/>
    <property type="match status" value="1"/>
</dbReference>
<keyword evidence="2" id="KW-0325">Glycoprotein</keyword>
<dbReference type="Gene3D" id="3.40.50.1110">
    <property type="entry name" value="SGNH hydrolase"/>
    <property type="match status" value="1"/>
</dbReference>
<evidence type="ECO:0000256" key="3">
    <source>
        <dbReference type="SAM" id="SignalP"/>
    </source>
</evidence>
<organism evidence="4 5">
    <name type="scientific">Protea cynaroides</name>
    <dbReference type="NCBI Taxonomy" id="273540"/>
    <lineage>
        <taxon>Eukaryota</taxon>
        <taxon>Viridiplantae</taxon>
        <taxon>Streptophyta</taxon>
        <taxon>Embryophyta</taxon>
        <taxon>Tracheophyta</taxon>
        <taxon>Spermatophyta</taxon>
        <taxon>Magnoliopsida</taxon>
        <taxon>Proteales</taxon>
        <taxon>Proteaceae</taxon>
        <taxon>Protea</taxon>
    </lineage>
</organism>